<dbReference type="EMBL" id="ML122250">
    <property type="protein sequence ID" value="RPD67537.1"/>
    <property type="molecule type" value="Genomic_DNA"/>
</dbReference>
<keyword evidence="2" id="KW-0472">Membrane</keyword>
<evidence type="ECO:0000313" key="4">
    <source>
        <dbReference type="EMBL" id="RPD67537.1"/>
    </source>
</evidence>
<evidence type="ECO:0000256" key="1">
    <source>
        <dbReference type="SAM" id="MobiDB-lite"/>
    </source>
</evidence>
<sequence>MSSPADIIASYNELLTERYIYFASVSLLFYDFVITSGREVNLFWTKRLTGASALYFFIRYVTLVYEILDFVSSVFTLSDKVCDGVIKSYTALEYVRYIPFAVFSAMRAHGLLKNWVLSTLILVLSFTPLVNFAMFPLGLTGMSDPVVGCVANILRITPNEPIMFVFVSLARAGLILADFILIVLTWVTLAIGPARPHLHLGDNSRRSLAAIMLWNGLMYFVILFILNVLHLSFTLTSIFGIDEPSNITLFTDPVTSILTWHFLLDLQEANQRDLKLDSEDPMHTSMSITGSLNFARVMGSIGSIVVPGADDLDDDLRSADEPSNDPDGDMVSTQPGELTIAERSNANAGQA</sequence>
<dbReference type="OrthoDB" id="2756573at2759"/>
<evidence type="ECO:0000313" key="5">
    <source>
        <dbReference type="Proteomes" id="UP000313359"/>
    </source>
</evidence>
<feature type="transmembrane region" description="Helical" evidence="2">
    <location>
        <begin position="19"/>
        <end position="37"/>
    </location>
</feature>
<feature type="compositionally biased region" description="Polar residues" evidence="1">
    <location>
        <begin position="331"/>
        <end position="351"/>
    </location>
</feature>
<feature type="transmembrane region" description="Helical" evidence="2">
    <location>
        <begin position="208"/>
        <end position="229"/>
    </location>
</feature>
<keyword evidence="2" id="KW-1133">Transmembrane helix</keyword>
<feature type="transmembrane region" description="Helical" evidence="2">
    <location>
        <begin position="162"/>
        <end position="187"/>
    </location>
</feature>
<dbReference type="AlphaFoldDB" id="A0A5C2SXD5"/>
<gene>
    <name evidence="4" type="ORF">L227DRAFT_569668</name>
</gene>
<evidence type="ECO:0000259" key="3">
    <source>
        <dbReference type="Pfam" id="PF20151"/>
    </source>
</evidence>
<dbReference type="Proteomes" id="UP000313359">
    <property type="component" value="Unassembled WGS sequence"/>
</dbReference>
<dbReference type="InterPro" id="IPR045340">
    <property type="entry name" value="DUF6533"/>
</dbReference>
<dbReference type="Pfam" id="PF20151">
    <property type="entry name" value="DUF6533"/>
    <property type="match status" value="1"/>
</dbReference>
<reference evidence="4" key="1">
    <citation type="journal article" date="2018" name="Genome Biol. Evol.">
        <title>Genomics and development of Lentinus tigrinus, a white-rot wood-decaying mushroom with dimorphic fruiting bodies.</title>
        <authorList>
            <person name="Wu B."/>
            <person name="Xu Z."/>
            <person name="Knudson A."/>
            <person name="Carlson A."/>
            <person name="Chen N."/>
            <person name="Kovaka S."/>
            <person name="LaButti K."/>
            <person name="Lipzen A."/>
            <person name="Pennachio C."/>
            <person name="Riley R."/>
            <person name="Schakwitz W."/>
            <person name="Umezawa K."/>
            <person name="Ohm R.A."/>
            <person name="Grigoriev I.V."/>
            <person name="Nagy L.G."/>
            <person name="Gibbons J."/>
            <person name="Hibbett D."/>
        </authorList>
    </citation>
    <scope>NUCLEOTIDE SEQUENCE [LARGE SCALE GENOMIC DNA]</scope>
    <source>
        <strain evidence="4">ALCF2SS1-6</strain>
    </source>
</reference>
<protein>
    <recommendedName>
        <fullName evidence="3">DUF6533 domain-containing protein</fullName>
    </recommendedName>
</protein>
<feature type="region of interest" description="Disordered" evidence="1">
    <location>
        <begin position="311"/>
        <end position="351"/>
    </location>
</feature>
<organism evidence="4 5">
    <name type="scientific">Lentinus tigrinus ALCF2SS1-6</name>
    <dbReference type="NCBI Taxonomy" id="1328759"/>
    <lineage>
        <taxon>Eukaryota</taxon>
        <taxon>Fungi</taxon>
        <taxon>Dikarya</taxon>
        <taxon>Basidiomycota</taxon>
        <taxon>Agaricomycotina</taxon>
        <taxon>Agaricomycetes</taxon>
        <taxon>Polyporales</taxon>
        <taxon>Polyporaceae</taxon>
        <taxon>Lentinus</taxon>
    </lineage>
</organism>
<accession>A0A5C2SXD5</accession>
<name>A0A5C2SXD5_9APHY</name>
<keyword evidence="2" id="KW-0812">Transmembrane</keyword>
<feature type="domain" description="DUF6533" evidence="3">
    <location>
        <begin position="19"/>
        <end position="64"/>
    </location>
</feature>
<keyword evidence="5" id="KW-1185">Reference proteome</keyword>
<evidence type="ECO:0000256" key="2">
    <source>
        <dbReference type="SAM" id="Phobius"/>
    </source>
</evidence>
<feature type="transmembrane region" description="Helical" evidence="2">
    <location>
        <begin position="115"/>
        <end position="135"/>
    </location>
</feature>
<proteinExistence type="predicted"/>